<evidence type="ECO:0000313" key="2">
    <source>
        <dbReference type="EMBL" id="PJI86618.1"/>
    </source>
</evidence>
<organism evidence="2 3">
    <name type="scientific">Luteimicrobium subarcticum</name>
    <dbReference type="NCBI Taxonomy" id="620910"/>
    <lineage>
        <taxon>Bacteria</taxon>
        <taxon>Bacillati</taxon>
        <taxon>Actinomycetota</taxon>
        <taxon>Actinomycetes</taxon>
        <taxon>Micrococcales</taxon>
        <taxon>Luteimicrobium</taxon>
    </lineage>
</organism>
<dbReference type="Proteomes" id="UP000231586">
    <property type="component" value="Unassembled WGS sequence"/>
</dbReference>
<dbReference type="GO" id="GO:0003700">
    <property type="term" value="F:DNA-binding transcription factor activity"/>
    <property type="evidence" value="ECO:0007669"/>
    <property type="project" value="InterPro"/>
</dbReference>
<feature type="domain" description="HTH marR-type" evidence="1">
    <location>
        <begin position="4"/>
        <end position="138"/>
    </location>
</feature>
<dbReference type="PANTHER" id="PTHR39515:SF2">
    <property type="entry name" value="HTH-TYPE TRANSCRIPTIONAL REGULATOR RV0880"/>
    <property type="match status" value="1"/>
</dbReference>
<dbReference type="PROSITE" id="PS50995">
    <property type="entry name" value="HTH_MARR_2"/>
    <property type="match status" value="1"/>
</dbReference>
<keyword evidence="2" id="KW-0238">DNA-binding</keyword>
<dbReference type="SUPFAM" id="SSF46785">
    <property type="entry name" value="Winged helix' DNA-binding domain"/>
    <property type="match status" value="1"/>
</dbReference>
<dbReference type="InterPro" id="IPR036388">
    <property type="entry name" value="WH-like_DNA-bd_sf"/>
</dbReference>
<gene>
    <name evidence="2" type="ORF">CLV34_2538</name>
</gene>
<dbReference type="PRINTS" id="PR00598">
    <property type="entry name" value="HTHMARR"/>
</dbReference>
<dbReference type="InterPro" id="IPR011991">
    <property type="entry name" value="ArsR-like_HTH"/>
</dbReference>
<protein>
    <submittedName>
        <fullName evidence="2">DNA-binding MarR family transcriptional regulator</fullName>
    </submittedName>
</protein>
<dbReference type="Pfam" id="PF01047">
    <property type="entry name" value="MarR"/>
    <property type="match status" value="1"/>
</dbReference>
<name>A0A2M8W6R1_9MICO</name>
<evidence type="ECO:0000259" key="1">
    <source>
        <dbReference type="PROSITE" id="PS50995"/>
    </source>
</evidence>
<dbReference type="InterPro" id="IPR036390">
    <property type="entry name" value="WH_DNA-bd_sf"/>
</dbReference>
<dbReference type="InterPro" id="IPR000835">
    <property type="entry name" value="HTH_MarR-typ"/>
</dbReference>
<dbReference type="SMART" id="SM00347">
    <property type="entry name" value="HTH_MARR"/>
    <property type="match status" value="1"/>
</dbReference>
<sequence length="141" mass="15730">MDGMDAVERELALLARRSRNASRRMARDVHPDVDAAAYGLLARLWEAGAGRPSELAAHFGVGKPTVARQLACLQQLGLVERRPDPEDGRAHLVDLTEQGRGRVSVQREERQAVLRDRFGQWSDDELAELVRVLARLNDVLV</sequence>
<reference evidence="2 3" key="1">
    <citation type="submission" date="2017-11" db="EMBL/GenBank/DDBJ databases">
        <title>Genomic Encyclopedia of Archaeal and Bacterial Type Strains, Phase II (KMG-II): From Individual Species to Whole Genera.</title>
        <authorList>
            <person name="Goeker M."/>
        </authorList>
    </citation>
    <scope>NUCLEOTIDE SEQUENCE [LARGE SCALE GENOMIC DNA]</scope>
    <source>
        <strain evidence="2 3">DSM 22413</strain>
    </source>
</reference>
<keyword evidence="3" id="KW-1185">Reference proteome</keyword>
<proteinExistence type="predicted"/>
<dbReference type="InterPro" id="IPR052526">
    <property type="entry name" value="HTH-type_Bedaq_tolerance"/>
</dbReference>
<dbReference type="Gene3D" id="1.10.10.10">
    <property type="entry name" value="Winged helix-like DNA-binding domain superfamily/Winged helix DNA-binding domain"/>
    <property type="match status" value="1"/>
</dbReference>
<evidence type="ECO:0000313" key="3">
    <source>
        <dbReference type="Proteomes" id="UP000231586"/>
    </source>
</evidence>
<dbReference type="CDD" id="cd00090">
    <property type="entry name" value="HTH_ARSR"/>
    <property type="match status" value="1"/>
</dbReference>
<comment type="caution">
    <text evidence="2">The sequence shown here is derived from an EMBL/GenBank/DDBJ whole genome shotgun (WGS) entry which is preliminary data.</text>
</comment>
<dbReference type="PANTHER" id="PTHR39515">
    <property type="entry name" value="CONSERVED PROTEIN"/>
    <property type="match status" value="1"/>
</dbReference>
<dbReference type="GO" id="GO:0003677">
    <property type="term" value="F:DNA binding"/>
    <property type="evidence" value="ECO:0007669"/>
    <property type="project" value="UniProtKB-KW"/>
</dbReference>
<accession>A0A2M8W6R1</accession>
<dbReference type="AlphaFoldDB" id="A0A2M8W6R1"/>
<dbReference type="OrthoDB" id="9154853at2"/>
<dbReference type="EMBL" id="PGTZ01000010">
    <property type="protein sequence ID" value="PJI86618.1"/>
    <property type="molecule type" value="Genomic_DNA"/>
</dbReference>